<feature type="compositionally biased region" description="Basic residues" evidence="1">
    <location>
        <begin position="143"/>
        <end position="152"/>
    </location>
</feature>
<dbReference type="Gene3D" id="1.10.30.10">
    <property type="entry name" value="High mobility group box domain"/>
    <property type="match status" value="1"/>
</dbReference>
<accession>A0A397G768</accession>
<feature type="compositionally biased region" description="Polar residues" evidence="1">
    <location>
        <begin position="164"/>
        <end position="173"/>
    </location>
</feature>
<evidence type="ECO:0000256" key="1">
    <source>
        <dbReference type="SAM" id="MobiDB-lite"/>
    </source>
</evidence>
<organism evidence="2 3">
    <name type="scientific">Diversispora epigaea</name>
    <dbReference type="NCBI Taxonomy" id="1348612"/>
    <lineage>
        <taxon>Eukaryota</taxon>
        <taxon>Fungi</taxon>
        <taxon>Fungi incertae sedis</taxon>
        <taxon>Mucoromycota</taxon>
        <taxon>Glomeromycotina</taxon>
        <taxon>Glomeromycetes</taxon>
        <taxon>Diversisporales</taxon>
        <taxon>Diversisporaceae</taxon>
        <taxon>Diversispora</taxon>
    </lineage>
</organism>
<keyword evidence="3" id="KW-1185">Reference proteome</keyword>
<evidence type="ECO:0008006" key="4">
    <source>
        <dbReference type="Google" id="ProtNLM"/>
    </source>
</evidence>
<evidence type="ECO:0000313" key="2">
    <source>
        <dbReference type="EMBL" id="RHZ46852.1"/>
    </source>
</evidence>
<comment type="caution">
    <text evidence="2">The sequence shown here is derived from an EMBL/GenBank/DDBJ whole genome shotgun (WGS) entry which is preliminary data.</text>
</comment>
<dbReference type="EMBL" id="PQFF01000504">
    <property type="protein sequence ID" value="RHZ46852.1"/>
    <property type="molecule type" value="Genomic_DNA"/>
</dbReference>
<evidence type="ECO:0000313" key="3">
    <source>
        <dbReference type="Proteomes" id="UP000266861"/>
    </source>
</evidence>
<dbReference type="STRING" id="1348612.A0A397G768"/>
<feature type="region of interest" description="Disordered" evidence="1">
    <location>
        <begin position="134"/>
        <end position="173"/>
    </location>
</feature>
<dbReference type="SUPFAM" id="SSF47095">
    <property type="entry name" value="HMG-box"/>
    <property type="match status" value="1"/>
</dbReference>
<protein>
    <recommendedName>
        <fullName evidence="4">HMG box domain-containing protein</fullName>
    </recommendedName>
</protein>
<dbReference type="Proteomes" id="UP000266861">
    <property type="component" value="Unassembled WGS sequence"/>
</dbReference>
<reference evidence="2 3" key="1">
    <citation type="submission" date="2018-08" db="EMBL/GenBank/DDBJ databases">
        <title>Genome and evolution of the arbuscular mycorrhizal fungus Diversispora epigaea (formerly Glomus versiforme) and its bacterial endosymbionts.</title>
        <authorList>
            <person name="Sun X."/>
            <person name="Fei Z."/>
            <person name="Harrison M."/>
        </authorList>
    </citation>
    <scope>NUCLEOTIDE SEQUENCE [LARGE SCALE GENOMIC DNA]</scope>
    <source>
        <strain evidence="2 3">IT104</strain>
    </source>
</reference>
<gene>
    <name evidence="2" type="ORF">Glove_606g41</name>
</gene>
<name>A0A397G768_9GLOM</name>
<proteinExistence type="predicted"/>
<sequence length="401" mass="46001">MPYQITYQVIQQPKCNTYDFIFETYDDKKLQRNAKANQTIVRLLNVPFPPELTEEDLIGPRNDKCDKKKVPNGFFIYRKWYTMCLNEKGQKNDQTSISSYISEHWRNEPREVRNYYIVLSKRAGELFKERYGKEGIKNQTPKKIQKNNKKNTKKDNKTTKQKNPSSTGQNMFEHSETSNFTYSSLKSSDFTFLFSESQTSHSSEYNGGQENEGSTEFNNLDLLVAYPIEGEGNAKLTHGVLGKLLLQISMKVAYPIEGEGNAKLTHGVLGKLLLQISMKSSSWESGIGENSEPMHKYNHEITNFIEELYGAGYHHFWIENNKGRSEMLDYIKKQTNSSEVVNESTNADTIRKEVALEEHPYFNQKEVTLEESTYSASNVDQFSKNVQLDLGPGIGHVNQAL</sequence>
<dbReference type="OrthoDB" id="2376828at2759"/>
<dbReference type="InterPro" id="IPR036910">
    <property type="entry name" value="HMG_box_dom_sf"/>
</dbReference>
<dbReference type="AlphaFoldDB" id="A0A397G768"/>